<feature type="compositionally biased region" description="Basic and acidic residues" evidence="1">
    <location>
        <begin position="601"/>
        <end position="613"/>
    </location>
</feature>
<dbReference type="STRING" id="1314782.A0A165MNM9"/>
<reference evidence="2 3" key="1">
    <citation type="journal article" date="2016" name="Mol. Biol. Evol.">
        <title>Comparative Genomics of Early-Diverging Mushroom-Forming Fungi Provides Insights into the Origins of Lignocellulose Decay Capabilities.</title>
        <authorList>
            <person name="Nagy L.G."/>
            <person name="Riley R."/>
            <person name="Tritt A."/>
            <person name="Adam C."/>
            <person name="Daum C."/>
            <person name="Floudas D."/>
            <person name="Sun H."/>
            <person name="Yadav J.S."/>
            <person name="Pangilinan J."/>
            <person name="Larsson K.H."/>
            <person name="Matsuura K."/>
            <person name="Barry K."/>
            <person name="Labutti K."/>
            <person name="Kuo R."/>
            <person name="Ohm R.A."/>
            <person name="Bhattacharya S.S."/>
            <person name="Shirouzu T."/>
            <person name="Yoshinaga Y."/>
            <person name="Martin F.M."/>
            <person name="Grigoriev I.V."/>
            <person name="Hibbett D.S."/>
        </authorList>
    </citation>
    <scope>NUCLEOTIDE SEQUENCE [LARGE SCALE GENOMIC DNA]</scope>
    <source>
        <strain evidence="2 3">HHB14362 ss-1</strain>
    </source>
</reference>
<dbReference type="InParanoid" id="A0A165MNM9"/>
<evidence type="ECO:0000313" key="2">
    <source>
        <dbReference type="EMBL" id="KZT18574.1"/>
    </source>
</evidence>
<feature type="region of interest" description="Disordered" evidence="1">
    <location>
        <begin position="288"/>
        <end position="531"/>
    </location>
</feature>
<feature type="compositionally biased region" description="Low complexity" evidence="1">
    <location>
        <begin position="301"/>
        <end position="316"/>
    </location>
</feature>
<feature type="region of interest" description="Disordered" evidence="1">
    <location>
        <begin position="592"/>
        <end position="613"/>
    </location>
</feature>
<feature type="compositionally biased region" description="Basic and acidic residues" evidence="1">
    <location>
        <begin position="288"/>
        <end position="297"/>
    </location>
</feature>
<feature type="compositionally biased region" description="Basic and acidic residues" evidence="1">
    <location>
        <begin position="413"/>
        <end position="426"/>
    </location>
</feature>
<dbReference type="EMBL" id="KV425672">
    <property type="protein sequence ID" value="KZT18574.1"/>
    <property type="molecule type" value="Genomic_DNA"/>
</dbReference>
<keyword evidence="3" id="KW-1185">Reference proteome</keyword>
<dbReference type="AlphaFoldDB" id="A0A165MNM9"/>
<feature type="compositionally biased region" description="Low complexity" evidence="1">
    <location>
        <begin position="141"/>
        <end position="150"/>
    </location>
</feature>
<sequence>MRPLILHVSALNDAEYKSYTSCLNDLIDAQDDPQTLHDDSYYERISVGVRELRAWLRGRYPELSVGDVDSILKFFHASVTPGDALTGGQFFAVLRLITHARAGKTVDRSLVFIQAYPDTRTSRPQTPLQRTRPGPFRRASDASQSSDSPSPGIPHTRRKSSESQIRPPQHPDTRPPPPPVPLKPNNPFLTRRLKSASGTADDVPPKLDNIPPLPPRKPPPLLPPRHASLVVSPTGSSTSSAQSTVLKPAASAPTSSTGATKVAHAVTPLMRQSLEASKVGQTVRAMEERLGKERILEVVKSSTTSTAGTSRSRSFSPAKGMHHPNHRPNETQAASSSSLSSGSGADTKPVLPARPRRRASPQSSIGSMRSFEQVANASVNTNPFGTLGLTEEAAAHSPYTQSRPSHRSPSCSPERDVLGVPSKEEYTPSTPKPPPPTHPDRKPPASLSNVFDLSPPNSPTTGSGMPRVGRSKSMHHPSPPPLPPPRRRRPDSVQFVGTSIGPANGDKDYQHPSPTPTFPSSSLSRHLSLSSHNANFQRTLSRFQDRAGAVRYKAEAGMSRRGFVSYPGHSRKEGEEALMDGADVDVDNALESGEESLDGGDGDRRRLRADFGERDNLKWPAGEGWAPL</sequence>
<name>A0A165MNM9_9AGAM</name>
<organism evidence="2 3">
    <name type="scientific">Neolentinus lepideus HHB14362 ss-1</name>
    <dbReference type="NCBI Taxonomy" id="1314782"/>
    <lineage>
        <taxon>Eukaryota</taxon>
        <taxon>Fungi</taxon>
        <taxon>Dikarya</taxon>
        <taxon>Basidiomycota</taxon>
        <taxon>Agaricomycotina</taxon>
        <taxon>Agaricomycetes</taxon>
        <taxon>Gloeophyllales</taxon>
        <taxon>Gloeophyllaceae</taxon>
        <taxon>Neolentinus</taxon>
    </lineage>
</organism>
<feature type="compositionally biased region" description="Low complexity" evidence="1">
    <location>
        <begin position="333"/>
        <end position="345"/>
    </location>
</feature>
<protein>
    <submittedName>
        <fullName evidence="2">Uncharacterized protein</fullName>
    </submittedName>
</protein>
<evidence type="ECO:0000256" key="1">
    <source>
        <dbReference type="SAM" id="MobiDB-lite"/>
    </source>
</evidence>
<feature type="region of interest" description="Disordered" evidence="1">
    <location>
        <begin position="118"/>
        <end position="264"/>
    </location>
</feature>
<feature type="compositionally biased region" description="Pro residues" evidence="1">
    <location>
        <begin position="211"/>
        <end position="223"/>
    </location>
</feature>
<dbReference type="OrthoDB" id="2553626at2759"/>
<dbReference type="Proteomes" id="UP000076761">
    <property type="component" value="Unassembled WGS sequence"/>
</dbReference>
<feature type="compositionally biased region" description="Low complexity" evidence="1">
    <location>
        <begin position="518"/>
        <end position="531"/>
    </location>
</feature>
<evidence type="ECO:0000313" key="3">
    <source>
        <dbReference type="Proteomes" id="UP000076761"/>
    </source>
</evidence>
<feature type="compositionally biased region" description="Polar residues" evidence="1">
    <location>
        <begin position="373"/>
        <end position="384"/>
    </location>
</feature>
<accession>A0A165MNM9</accession>
<feature type="compositionally biased region" description="Pro residues" evidence="1">
    <location>
        <begin position="168"/>
        <end position="184"/>
    </location>
</feature>
<feature type="compositionally biased region" description="Low complexity" evidence="1">
    <location>
        <begin position="224"/>
        <end position="260"/>
    </location>
</feature>
<gene>
    <name evidence="2" type="ORF">NEOLEDRAFT_1184168</name>
</gene>
<proteinExistence type="predicted"/>